<dbReference type="Proteomes" id="UP000675409">
    <property type="component" value="Unassembled WGS sequence"/>
</dbReference>
<dbReference type="EMBL" id="JABBYC010000117">
    <property type="protein sequence ID" value="MBL0888935.1"/>
    <property type="molecule type" value="Genomic_DNA"/>
</dbReference>
<name>A0ABS1LRT8_9MICO</name>
<feature type="non-terminal residue" evidence="3">
    <location>
        <position position="1"/>
    </location>
</feature>
<proteinExistence type="predicted"/>
<protein>
    <recommendedName>
        <fullName evidence="2">RAMA domain-containing protein</fullName>
    </recommendedName>
</protein>
<feature type="compositionally biased region" description="Low complexity" evidence="1">
    <location>
        <begin position="44"/>
        <end position="61"/>
    </location>
</feature>
<reference evidence="3 4" key="1">
    <citation type="journal article" date="2021" name="Arch. Microbiol.">
        <title>Myceligenerans indicum sp. nov., an actinobacterium isolated from mangrove sediment of Sundarbans, India.</title>
        <authorList>
            <person name="Asha K."/>
            <person name="Bhadury P."/>
        </authorList>
    </citation>
    <scope>NUCLEOTIDE SEQUENCE [LARGE SCALE GENOMIC DNA]</scope>
    <source>
        <strain evidence="3 4">I2</strain>
    </source>
</reference>
<keyword evidence="4" id="KW-1185">Reference proteome</keyword>
<dbReference type="InterPro" id="IPR040843">
    <property type="entry name" value="RAMA"/>
</dbReference>
<organism evidence="3 4">
    <name type="scientific">Myceligenerans indicum</name>
    <dbReference type="NCBI Taxonomy" id="2593663"/>
    <lineage>
        <taxon>Bacteria</taxon>
        <taxon>Bacillati</taxon>
        <taxon>Actinomycetota</taxon>
        <taxon>Actinomycetes</taxon>
        <taxon>Micrococcales</taxon>
        <taxon>Promicromonosporaceae</taxon>
        <taxon>Myceligenerans</taxon>
    </lineage>
</organism>
<gene>
    <name evidence="3" type="ORF">HGK34_22145</name>
</gene>
<evidence type="ECO:0000313" key="4">
    <source>
        <dbReference type="Proteomes" id="UP000675409"/>
    </source>
</evidence>
<evidence type="ECO:0000256" key="1">
    <source>
        <dbReference type="SAM" id="MobiDB-lite"/>
    </source>
</evidence>
<comment type="caution">
    <text evidence="3">The sequence shown here is derived from an EMBL/GenBank/DDBJ whole genome shotgun (WGS) entry which is preliminary data.</text>
</comment>
<feature type="domain" description="RAMA" evidence="2">
    <location>
        <begin position="196"/>
        <end position="262"/>
    </location>
</feature>
<accession>A0ABS1LRT8</accession>
<dbReference type="Pfam" id="PF18755">
    <property type="entry name" value="RAMA"/>
    <property type="match status" value="1"/>
</dbReference>
<feature type="compositionally biased region" description="Pro residues" evidence="1">
    <location>
        <begin position="143"/>
        <end position="166"/>
    </location>
</feature>
<sequence>MCIRDRQPPAPPQFDEGHPSGAFGPIDSTPFEPPVIDSQWQESAPGQAAPAGQNAAYAAAPEQDPVYDWSSDPAFGTQPAFAGQPDLSPTPDFATPPDFPVPGAGAQAGYPPNAQAGYPPDTQAGYPPDTQAGYPPDTQAGYPPAPDAPPAPFPGQAPEAQIPPVPTDESIRANTPGLFDEEDDPDLEALARSFGAPTRIVWSRPRRSQHHEAILHPNGVIELADGGQYRHPDTAATAASGSYTADGWSVWRIGEQGPSLTEAFQQRFV</sequence>
<feature type="region of interest" description="Disordered" evidence="1">
    <location>
        <begin position="1"/>
        <end position="182"/>
    </location>
</feature>
<evidence type="ECO:0000313" key="3">
    <source>
        <dbReference type="EMBL" id="MBL0888935.1"/>
    </source>
</evidence>
<evidence type="ECO:0000259" key="2">
    <source>
        <dbReference type="Pfam" id="PF18755"/>
    </source>
</evidence>